<proteinExistence type="inferred from homology"/>
<comment type="caution">
    <text evidence="9">The sequence shown here is derived from an EMBL/GenBank/DDBJ whole genome shotgun (WGS) entry which is preliminary data.</text>
</comment>
<dbReference type="Proteomes" id="UP000003793">
    <property type="component" value="Unassembled WGS sequence"/>
</dbReference>
<evidence type="ECO:0000256" key="4">
    <source>
        <dbReference type="ARBA" id="ARBA00022989"/>
    </source>
</evidence>
<evidence type="ECO:0000313" key="10">
    <source>
        <dbReference type="Proteomes" id="UP000003793"/>
    </source>
</evidence>
<dbReference type="EMBL" id="ABVR01000041">
    <property type="protein sequence ID" value="EEG89626.1"/>
    <property type="molecule type" value="Genomic_DNA"/>
</dbReference>
<reference evidence="9 10" key="1">
    <citation type="submission" date="2009-02" db="EMBL/GenBank/DDBJ databases">
        <authorList>
            <person name="Fulton L."/>
            <person name="Clifton S."/>
            <person name="Fulton B."/>
            <person name="Xu J."/>
            <person name="Minx P."/>
            <person name="Pepin K.H."/>
            <person name="Johnson M."/>
            <person name="Bhonagiri V."/>
            <person name="Nash W.E."/>
            <person name="Mardis E.R."/>
            <person name="Wilson R.K."/>
        </authorList>
    </citation>
    <scope>NUCLEOTIDE SEQUENCE [LARGE SCALE GENOMIC DNA]</scope>
    <source>
        <strain evidence="9 10">ATCC 27758</strain>
    </source>
</reference>
<sequence length="265" mass="28893">MDTQLLLKTAMLAGEIMLRSGAETYRVEDTMHHILKTADHIEMAEVLVIMTGISATIKLENEKAVTVTKRVEERDTNLKLVVDVNEISRQYCGDDLTLEQAYEKLSTLKQFEFSRKTTNLAMMGVGVGFTIFFGGSIADTGAAIIVGLFLVAFVSAGQDLKFHPFIQDIFAGFGVAFACCLLKEGLGDQMNMDTVMIGSFMPLVPGMAITNAVRDTLRGDYLSGGARVMEAFLKALGIAIGIGIGLALCAKIFSRKESKNEQYCF</sequence>
<feature type="transmembrane region" description="Helical" evidence="7">
    <location>
        <begin position="194"/>
        <end position="213"/>
    </location>
</feature>
<reference evidence="9 10" key="2">
    <citation type="submission" date="2009-03" db="EMBL/GenBank/DDBJ databases">
        <title>Draft genome sequence of Coprococcus comes (ATCC 27758).</title>
        <authorList>
            <person name="Sudarsanam P."/>
            <person name="Ley R."/>
            <person name="Guruge J."/>
            <person name="Turnbaugh P.J."/>
            <person name="Mahowald M."/>
            <person name="Liep D."/>
            <person name="Gordon J."/>
        </authorList>
    </citation>
    <scope>NUCLEOTIDE SEQUENCE [LARGE SCALE GENOMIC DNA]</scope>
    <source>
        <strain evidence="9 10">ATCC 27758</strain>
    </source>
</reference>
<evidence type="ECO:0000256" key="3">
    <source>
        <dbReference type="ARBA" id="ARBA00022692"/>
    </source>
</evidence>
<dbReference type="InterPro" id="IPR050539">
    <property type="entry name" value="ThrE_Dicarb/AminoAcid_Exp"/>
</dbReference>
<organism evidence="9 10">
    <name type="scientific">Coprococcus comes ATCC 27758</name>
    <dbReference type="NCBI Taxonomy" id="470146"/>
    <lineage>
        <taxon>Bacteria</taxon>
        <taxon>Bacillati</taxon>
        <taxon>Bacillota</taxon>
        <taxon>Clostridia</taxon>
        <taxon>Lachnospirales</taxon>
        <taxon>Lachnospiraceae</taxon>
        <taxon>Coprococcus</taxon>
    </lineage>
</organism>
<dbReference type="InterPro" id="IPR010619">
    <property type="entry name" value="ThrE-like_N"/>
</dbReference>
<evidence type="ECO:0000256" key="6">
    <source>
        <dbReference type="ARBA" id="ARBA00034125"/>
    </source>
</evidence>
<comment type="subcellular location">
    <subcellularLocation>
        <location evidence="1">Cell membrane</location>
        <topology evidence="1">Multi-pass membrane protein</topology>
    </subcellularLocation>
</comment>
<evidence type="ECO:0000313" key="9">
    <source>
        <dbReference type="EMBL" id="EEG89626.1"/>
    </source>
</evidence>
<comment type="similarity">
    <text evidence="6">Belongs to the ThrE exporter (TC 2.A.79) family.</text>
</comment>
<dbReference type="Pfam" id="PF06738">
    <property type="entry name" value="ThrE"/>
    <property type="match status" value="1"/>
</dbReference>
<keyword evidence="4 7" id="KW-1133">Transmembrane helix</keyword>
<evidence type="ECO:0000259" key="8">
    <source>
        <dbReference type="Pfam" id="PF06738"/>
    </source>
</evidence>
<feature type="transmembrane region" description="Helical" evidence="7">
    <location>
        <begin position="233"/>
        <end position="253"/>
    </location>
</feature>
<name>C0BC02_9FIRM</name>
<evidence type="ECO:0000256" key="1">
    <source>
        <dbReference type="ARBA" id="ARBA00004651"/>
    </source>
</evidence>
<dbReference type="PANTHER" id="PTHR34390:SF2">
    <property type="entry name" value="SUCCINATE TRANSPORTER SUBUNIT YJJP-RELATED"/>
    <property type="match status" value="1"/>
</dbReference>
<keyword evidence="2" id="KW-1003">Cell membrane</keyword>
<dbReference type="PANTHER" id="PTHR34390">
    <property type="entry name" value="UPF0442 PROTEIN YJJB-RELATED"/>
    <property type="match status" value="1"/>
</dbReference>
<evidence type="ECO:0000256" key="7">
    <source>
        <dbReference type="SAM" id="Phobius"/>
    </source>
</evidence>
<keyword evidence="3 7" id="KW-0812">Transmembrane</keyword>
<feature type="transmembrane region" description="Helical" evidence="7">
    <location>
        <begin position="120"/>
        <end position="153"/>
    </location>
</feature>
<accession>C0BC02</accession>
<feature type="domain" description="Threonine/serine exporter-like N-terminal" evidence="8">
    <location>
        <begin position="9"/>
        <end position="248"/>
    </location>
</feature>
<dbReference type="HOGENOM" id="CLU_070277_0_0_9"/>
<gene>
    <name evidence="9" type="ORF">COPCOM_02611</name>
</gene>
<dbReference type="GO" id="GO:0015744">
    <property type="term" value="P:succinate transport"/>
    <property type="evidence" value="ECO:0007669"/>
    <property type="project" value="TreeGrafter"/>
</dbReference>
<dbReference type="GO" id="GO:0022857">
    <property type="term" value="F:transmembrane transporter activity"/>
    <property type="evidence" value="ECO:0007669"/>
    <property type="project" value="InterPro"/>
</dbReference>
<protein>
    <recommendedName>
        <fullName evidence="8">Threonine/serine exporter-like N-terminal domain-containing protein</fullName>
    </recommendedName>
</protein>
<dbReference type="AlphaFoldDB" id="C0BC02"/>
<evidence type="ECO:0000256" key="5">
    <source>
        <dbReference type="ARBA" id="ARBA00023136"/>
    </source>
</evidence>
<dbReference type="GO" id="GO:0005886">
    <property type="term" value="C:plasma membrane"/>
    <property type="evidence" value="ECO:0007669"/>
    <property type="project" value="UniProtKB-SubCell"/>
</dbReference>
<feature type="transmembrane region" description="Helical" evidence="7">
    <location>
        <begin position="165"/>
        <end position="182"/>
    </location>
</feature>
<evidence type="ECO:0000256" key="2">
    <source>
        <dbReference type="ARBA" id="ARBA00022475"/>
    </source>
</evidence>
<keyword evidence="5 7" id="KW-0472">Membrane</keyword>